<keyword evidence="11" id="KW-1185">Reference proteome</keyword>
<dbReference type="Proteomes" id="UP000186102">
    <property type="component" value="Unassembled WGS sequence"/>
</dbReference>
<dbReference type="Pfam" id="PF05504">
    <property type="entry name" value="Spore_GerAC"/>
    <property type="match status" value="1"/>
</dbReference>
<dbReference type="PANTHER" id="PTHR35789:SF1">
    <property type="entry name" value="SPORE GERMINATION PROTEIN B3"/>
    <property type="match status" value="1"/>
</dbReference>
<protein>
    <submittedName>
        <fullName evidence="10">Spore germination protein GerKC</fullName>
    </submittedName>
</protein>
<dbReference type="Gene3D" id="3.30.300.210">
    <property type="entry name" value="Nutrient germinant receptor protein C, domain 3"/>
    <property type="match status" value="1"/>
</dbReference>
<proteinExistence type="inferred from homology"/>
<dbReference type="NCBIfam" id="TIGR02887">
    <property type="entry name" value="spore_ger_x_C"/>
    <property type="match status" value="1"/>
</dbReference>
<comment type="caution">
    <text evidence="10">The sequence shown here is derived from an EMBL/GenBank/DDBJ whole genome shotgun (WGS) entry which is preliminary data.</text>
</comment>
<evidence type="ECO:0000259" key="8">
    <source>
        <dbReference type="Pfam" id="PF05504"/>
    </source>
</evidence>
<dbReference type="InterPro" id="IPR057336">
    <property type="entry name" value="GerAC_N"/>
</dbReference>
<comment type="similarity">
    <text evidence="2">Belongs to the GerABKC lipoprotein family.</text>
</comment>
<name>A0A1Q8R0K1_9FIRM</name>
<keyword evidence="7" id="KW-0449">Lipoprotein</keyword>
<dbReference type="InterPro" id="IPR008844">
    <property type="entry name" value="Spore_GerAC-like"/>
</dbReference>
<keyword evidence="4" id="KW-0732">Signal</keyword>
<keyword evidence="6" id="KW-0564">Palmitate</keyword>
<comment type="subcellular location">
    <subcellularLocation>
        <location evidence="1">Membrane</location>
        <topology evidence="1">Lipid-anchor</topology>
    </subcellularLocation>
</comment>
<organism evidence="10 11">
    <name type="scientific">Desulfosporosinus metallidurans</name>
    <dbReference type="NCBI Taxonomy" id="1888891"/>
    <lineage>
        <taxon>Bacteria</taxon>
        <taxon>Bacillati</taxon>
        <taxon>Bacillota</taxon>
        <taxon>Clostridia</taxon>
        <taxon>Eubacteriales</taxon>
        <taxon>Desulfitobacteriaceae</taxon>
        <taxon>Desulfosporosinus</taxon>
    </lineage>
</organism>
<dbReference type="InterPro" id="IPR046953">
    <property type="entry name" value="Spore_GerAC-like_C"/>
</dbReference>
<dbReference type="STRING" id="1888891.DSOL_0813"/>
<evidence type="ECO:0000256" key="1">
    <source>
        <dbReference type="ARBA" id="ARBA00004635"/>
    </source>
</evidence>
<dbReference type="Pfam" id="PF25198">
    <property type="entry name" value="Spore_GerAC_N"/>
    <property type="match status" value="1"/>
</dbReference>
<evidence type="ECO:0000256" key="6">
    <source>
        <dbReference type="ARBA" id="ARBA00023139"/>
    </source>
</evidence>
<keyword evidence="3" id="KW-0309">Germination</keyword>
<dbReference type="EMBL" id="MLBF01000004">
    <property type="protein sequence ID" value="OLN33086.1"/>
    <property type="molecule type" value="Genomic_DNA"/>
</dbReference>
<evidence type="ECO:0000259" key="9">
    <source>
        <dbReference type="Pfam" id="PF25198"/>
    </source>
</evidence>
<evidence type="ECO:0000256" key="7">
    <source>
        <dbReference type="ARBA" id="ARBA00023288"/>
    </source>
</evidence>
<dbReference type="GO" id="GO:0016020">
    <property type="term" value="C:membrane"/>
    <property type="evidence" value="ECO:0007669"/>
    <property type="project" value="UniProtKB-SubCell"/>
</dbReference>
<dbReference type="InterPro" id="IPR038501">
    <property type="entry name" value="Spore_GerAC_C_sf"/>
</dbReference>
<keyword evidence="5" id="KW-0472">Membrane</keyword>
<reference evidence="10 11" key="1">
    <citation type="submission" date="2016-09" db="EMBL/GenBank/DDBJ databases">
        <title>Complete genome of Desulfosporosinus sp. OL.</title>
        <authorList>
            <person name="Mardanov A."/>
            <person name="Beletsky A."/>
            <person name="Panova A."/>
            <person name="Karnachuk O."/>
            <person name="Ravin N."/>
        </authorList>
    </citation>
    <scope>NUCLEOTIDE SEQUENCE [LARGE SCALE GENOMIC DNA]</scope>
    <source>
        <strain evidence="10 11">OL</strain>
    </source>
</reference>
<gene>
    <name evidence="10" type="ORF">DSOL_0813</name>
</gene>
<evidence type="ECO:0000256" key="5">
    <source>
        <dbReference type="ARBA" id="ARBA00023136"/>
    </source>
</evidence>
<evidence type="ECO:0000256" key="2">
    <source>
        <dbReference type="ARBA" id="ARBA00007886"/>
    </source>
</evidence>
<evidence type="ECO:0000313" key="10">
    <source>
        <dbReference type="EMBL" id="OLN33086.1"/>
    </source>
</evidence>
<feature type="domain" description="Spore germination GerAC-like C-terminal" evidence="8">
    <location>
        <begin position="220"/>
        <end position="382"/>
    </location>
</feature>
<dbReference type="PANTHER" id="PTHR35789">
    <property type="entry name" value="SPORE GERMINATION PROTEIN B3"/>
    <property type="match status" value="1"/>
</dbReference>
<feature type="domain" description="Spore germination protein N-terminal" evidence="9">
    <location>
        <begin position="15"/>
        <end position="198"/>
    </location>
</feature>
<evidence type="ECO:0000256" key="4">
    <source>
        <dbReference type="ARBA" id="ARBA00022729"/>
    </source>
</evidence>
<evidence type="ECO:0000256" key="3">
    <source>
        <dbReference type="ARBA" id="ARBA00022544"/>
    </source>
</evidence>
<evidence type="ECO:0000313" key="11">
    <source>
        <dbReference type="Proteomes" id="UP000186102"/>
    </source>
</evidence>
<sequence length="392" mass="43409">MLVIFLQMLCIGCWDQRDVSNLAIITVLGFDRITDEDGVDKWQVSSFVMQAGKAEVGGGGAGAGGREAKPEIVWRGKGLTISEAIRDFTKRSPRFPFFADTYSVIIGERAAKEDLLSIIDYLNRLREYRPGSYVMIAKGDASPLFETEPEASISVSRNLKELAQGSAESTGIAGGVKLMDFTSNLLSTDRDPVAPEVRLINPQEKRGEELAGPKKAVLVEGIGIFKDAKLVGWLDKEEAIGYNLITNEINRGAVTIRVQKEGKWFAFLVEKSKPKIKATLIEDKLNINVTIEVKGRIIEDNGVDLAPSEIGQIEHTISEQIGQMVTHSIEMLQGYEADCLGFSEKLHRYSPNDWKKIKSHWRELFASANVVVQVIATVENTGRLGQRLELKK</sequence>
<dbReference type="GO" id="GO:0009847">
    <property type="term" value="P:spore germination"/>
    <property type="evidence" value="ECO:0007669"/>
    <property type="project" value="InterPro"/>
</dbReference>
<accession>A0A1Q8R0K1</accession>
<dbReference type="AlphaFoldDB" id="A0A1Q8R0K1"/>